<feature type="compositionally biased region" description="Pro residues" evidence="1">
    <location>
        <begin position="227"/>
        <end position="237"/>
    </location>
</feature>
<comment type="caution">
    <text evidence="2">The sequence shown here is derived from an EMBL/GenBank/DDBJ whole genome shotgun (WGS) entry which is preliminary data.</text>
</comment>
<evidence type="ECO:0000313" key="2">
    <source>
        <dbReference type="EMBL" id="KAA8899750.1"/>
    </source>
</evidence>
<feature type="compositionally biased region" description="Low complexity" evidence="1">
    <location>
        <begin position="427"/>
        <end position="440"/>
    </location>
</feature>
<feature type="region of interest" description="Disordered" evidence="1">
    <location>
        <begin position="187"/>
        <end position="207"/>
    </location>
</feature>
<accession>A0A5J5EQ34</accession>
<name>A0A5J5EQ34_9PEZI</name>
<proteinExistence type="predicted"/>
<evidence type="ECO:0000256" key="1">
    <source>
        <dbReference type="SAM" id="MobiDB-lite"/>
    </source>
</evidence>
<dbReference type="OrthoDB" id="5406404at2759"/>
<feature type="region of interest" description="Disordered" evidence="1">
    <location>
        <begin position="226"/>
        <end position="256"/>
    </location>
</feature>
<gene>
    <name evidence="2" type="ORF">FN846DRAFT_959898</name>
</gene>
<dbReference type="InParanoid" id="A0A5J5EQ34"/>
<feature type="compositionally biased region" description="Low complexity" evidence="1">
    <location>
        <begin position="276"/>
        <end position="362"/>
    </location>
</feature>
<feature type="compositionally biased region" description="Polar residues" evidence="1">
    <location>
        <begin position="194"/>
        <end position="203"/>
    </location>
</feature>
<feature type="region of interest" description="Disordered" evidence="1">
    <location>
        <begin position="276"/>
        <end position="383"/>
    </location>
</feature>
<keyword evidence="3" id="KW-1185">Reference proteome</keyword>
<dbReference type="EMBL" id="VXIS01000162">
    <property type="protein sequence ID" value="KAA8899750.1"/>
    <property type="molecule type" value="Genomic_DNA"/>
</dbReference>
<protein>
    <submittedName>
        <fullName evidence="2">Uncharacterized protein</fullName>
    </submittedName>
</protein>
<feature type="compositionally biased region" description="Polar residues" evidence="1">
    <location>
        <begin position="398"/>
        <end position="408"/>
    </location>
</feature>
<evidence type="ECO:0000313" key="3">
    <source>
        <dbReference type="Proteomes" id="UP000326924"/>
    </source>
</evidence>
<feature type="compositionally biased region" description="Basic and acidic residues" evidence="1">
    <location>
        <begin position="409"/>
        <end position="426"/>
    </location>
</feature>
<feature type="region of interest" description="Disordered" evidence="1">
    <location>
        <begin position="523"/>
        <end position="586"/>
    </location>
</feature>
<feature type="region of interest" description="Disordered" evidence="1">
    <location>
        <begin position="398"/>
        <end position="507"/>
    </location>
</feature>
<dbReference type="AlphaFoldDB" id="A0A5J5EQ34"/>
<dbReference type="Proteomes" id="UP000326924">
    <property type="component" value="Unassembled WGS sequence"/>
</dbReference>
<organism evidence="2 3">
    <name type="scientific">Sphaerosporella brunnea</name>
    <dbReference type="NCBI Taxonomy" id="1250544"/>
    <lineage>
        <taxon>Eukaryota</taxon>
        <taxon>Fungi</taxon>
        <taxon>Dikarya</taxon>
        <taxon>Ascomycota</taxon>
        <taxon>Pezizomycotina</taxon>
        <taxon>Pezizomycetes</taxon>
        <taxon>Pezizales</taxon>
        <taxon>Pyronemataceae</taxon>
        <taxon>Sphaerosporella</taxon>
    </lineage>
</organism>
<feature type="compositionally biased region" description="Low complexity" evidence="1">
    <location>
        <begin position="238"/>
        <end position="250"/>
    </location>
</feature>
<feature type="compositionally biased region" description="Basic and acidic residues" evidence="1">
    <location>
        <begin position="491"/>
        <end position="502"/>
    </location>
</feature>
<reference evidence="2 3" key="1">
    <citation type="submission" date="2019-09" db="EMBL/GenBank/DDBJ databases">
        <title>Draft genome of the ectomycorrhizal ascomycete Sphaerosporella brunnea.</title>
        <authorList>
            <consortium name="DOE Joint Genome Institute"/>
            <person name="Benucci G.M."/>
            <person name="Marozzi G."/>
            <person name="Antonielli L."/>
            <person name="Sanchez S."/>
            <person name="Marco P."/>
            <person name="Wang X."/>
            <person name="Falini L.B."/>
            <person name="Barry K."/>
            <person name="Haridas S."/>
            <person name="Lipzen A."/>
            <person name="Labutti K."/>
            <person name="Grigoriev I.V."/>
            <person name="Murat C."/>
            <person name="Martin F."/>
            <person name="Albertini E."/>
            <person name="Donnini D."/>
            <person name="Bonito G."/>
        </authorList>
    </citation>
    <scope>NUCLEOTIDE SEQUENCE [LARGE SCALE GENOMIC DNA]</scope>
    <source>
        <strain evidence="2 3">Sb_GMNB300</strain>
    </source>
</reference>
<sequence length="612" mass="68990">MAAIITPHSSTGQYAPQYQVQASQYSQQTRQGPPQQQVVIQQAHPPYQQQQVVQQQPVMQTRIVHTSPRQIVQEDTTVPIRQFVNFKNLRHLNQPGQQWEHCEHITIALSPDELERKIRCHDVPGNDLIRCLTSMGVYRQRHVRKYEEKLNNRESDPGNWSWTLEALGEVRDKPKATPHTFWAIFQRTSRKDNGQQSRQSRLQPVTVHHEPVQIMEAPQMQQLQAPPVVPALPPPQPMLALPASQQQQPQYGQATIQPASSIGTVSAANYQYTPQQHQTTYRAQQRQQQAALPPVLHQQQQQQPQAQTQRQQPQIHQKPQPRQIAAAPTAAPQAPALRQITQAPAQTATAGTTTPAAAKAYTRPIPGPISLSRPVRRAPSPLRNYTRTSDIELRQFLHQQANNSPTTTPRHERPNWYDDDDNHSLSDDSASSYDSSASTDMTEFSIPRRRLAPLGGDRVKTNSAGHRRRSGELDTRCLSGSPRHPQHPGARLHEDRSGERRNYVPAPARPQITRQNTYDIEVKIGPTQRPGPPTRAHSYGTDTTTPRSYRHHPEQLSYDYESSDGTEAGAARGGFPRVRRTDSSARRNGYEAAGLVSYGSDRDGHVHRGRRI</sequence>